<accession>A0A4S4A3I4</accession>
<protein>
    <submittedName>
        <fullName evidence="1">Uncharacterized protein</fullName>
    </submittedName>
</protein>
<sequence length="142" mass="16425">MERIEKALKNLVDELEGKGYDTKAFQTNACYSETLEKSVKQYLYDSLLGLEDGLKEELRLATYLKFEGDDKESICGCMFVKYEPGIIGKFEIYGMNLVYRNAGIWIRNVELKNLTTATLPTCEEVIQKVENPRNIKSKRFKF</sequence>
<keyword evidence="2" id="KW-1185">Reference proteome</keyword>
<organism evidence="1 2">
    <name type="scientific">Flavobacterium supellecticarium</name>
    <dbReference type="NCBI Taxonomy" id="2565924"/>
    <lineage>
        <taxon>Bacteria</taxon>
        <taxon>Pseudomonadati</taxon>
        <taxon>Bacteroidota</taxon>
        <taxon>Flavobacteriia</taxon>
        <taxon>Flavobacteriales</taxon>
        <taxon>Flavobacteriaceae</taxon>
        <taxon>Flavobacterium</taxon>
    </lineage>
</organism>
<dbReference type="Proteomes" id="UP000307507">
    <property type="component" value="Unassembled WGS sequence"/>
</dbReference>
<reference evidence="1 2" key="1">
    <citation type="submission" date="2019-04" db="EMBL/GenBank/DDBJ databases">
        <title>Flavobacterium sp. nov. isolated from construction timber.</title>
        <authorList>
            <person name="Lin S.-Y."/>
            <person name="Chang C.-T."/>
            <person name="Young C.-C."/>
        </authorList>
    </citation>
    <scope>NUCLEOTIDE SEQUENCE [LARGE SCALE GENOMIC DNA]</scope>
    <source>
        <strain evidence="1 2">CC-CTC003</strain>
    </source>
</reference>
<dbReference type="AlphaFoldDB" id="A0A4S4A3I4"/>
<evidence type="ECO:0000313" key="1">
    <source>
        <dbReference type="EMBL" id="THF52972.1"/>
    </source>
</evidence>
<evidence type="ECO:0000313" key="2">
    <source>
        <dbReference type="Proteomes" id="UP000307507"/>
    </source>
</evidence>
<proteinExistence type="predicted"/>
<dbReference type="OrthoDB" id="979262at2"/>
<name>A0A4S4A3I4_9FLAO</name>
<comment type="caution">
    <text evidence="1">The sequence shown here is derived from an EMBL/GenBank/DDBJ whole genome shotgun (WGS) entry which is preliminary data.</text>
</comment>
<gene>
    <name evidence="1" type="ORF">E6C50_01835</name>
</gene>
<dbReference type="RefSeq" id="WP_136401497.1">
    <property type="nucleotide sequence ID" value="NZ_SSNZ01000001.1"/>
</dbReference>
<dbReference type="EMBL" id="SSNZ01000001">
    <property type="protein sequence ID" value="THF52972.1"/>
    <property type="molecule type" value="Genomic_DNA"/>
</dbReference>